<gene>
    <name evidence="2" type="ORF">XH99_21945</name>
</gene>
<name>A0A4Q0S2C4_9BRAD</name>
<dbReference type="EMBL" id="LBJQ01000083">
    <property type="protein sequence ID" value="RXH26182.1"/>
    <property type="molecule type" value="Genomic_DNA"/>
</dbReference>
<dbReference type="OrthoDB" id="8237433at2"/>
<protein>
    <submittedName>
        <fullName evidence="2">Uncharacterized protein</fullName>
    </submittedName>
</protein>
<feature type="compositionally biased region" description="Basic and acidic residues" evidence="1">
    <location>
        <begin position="109"/>
        <end position="123"/>
    </location>
</feature>
<dbReference type="Proteomes" id="UP000289546">
    <property type="component" value="Unassembled WGS sequence"/>
</dbReference>
<keyword evidence="3" id="KW-1185">Reference proteome</keyword>
<dbReference type="AlphaFoldDB" id="A0A4Q0S2C4"/>
<evidence type="ECO:0000256" key="1">
    <source>
        <dbReference type="SAM" id="MobiDB-lite"/>
    </source>
</evidence>
<evidence type="ECO:0000313" key="2">
    <source>
        <dbReference type="EMBL" id="RXH26182.1"/>
    </source>
</evidence>
<dbReference type="RefSeq" id="WP_128920003.1">
    <property type="nucleotide sequence ID" value="NZ_LBJC01000025.1"/>
</dbReference>
<proteinExistence type="predicted"/>
<feature type="region of interest" description="Disordered" evidence="1">
    <location>
        <begin position="101"/>
        <end position="123"/>
    </location>
</feature>
<reference evidence="2 3" key="1">
    <citation type="submission" date="2015-04" db="EMBL/GenBank/DDBJ databases">
        <title>Comparative genomics of rhizobia nodulating Arachis hypogaea in China.</title>
        <authorList>
            <person name="Li Y."/>
        </authorList>
    </citation>
    <scope>NUCLEOTIDE SEQUENCE [LARGE SCALE GENOMIC DNA]</scope>
    <source>
        <strain evidence="2 3">CCBAU 51757</strain>
    </source>
</reference>
<accession>A0A4Q0S2C4</accession>
<comment type="caution">
    <text evidence="2">The sequence shown here is derived from an EMBL/GenBank/DDBJ whole genome shotgun (WGS) entry which is preliminary data.</text>
</comment>
<evidence type="ECO:0000313" key="3">
    <source>
        <dbReference type="Proteomes" id="UP000289546"/>
    </source>
</evidence>
<organism evidence="2 3">
    <name type="scientific">Bradyrhizobium nanningense</name>
    <dbReference type="NCBI Taxonomy" id="1325118"/>
    <lineage>
        <taxon>Bacteria</taxon>
        <taxon>Pseudomonadati</taxon>
        <taxon>Pseudomonadota</taxon>
        <taxon>Alphaproteobacteria</taxon>
        <taxon>Hyphomicrobiales</taxon>
        <taxon>Nitrobacteraceae</taxon>
        <taxon>Bradyrhizobium</taxon>
    </lineage>
</organism>
<sequence length="123" mass="14145">MTMSAEQLWSLPETALVGAYAEARRRYAEKKFERDTQRARLEWMRAKLFVNTQGNVTERKMAVDVSEELARKGQEVREMTRDLDMLKIDVDVIDTMIRLRGAHGAPPVHGEETTEKPIEPEGE</sequence>